<gene>
    <name evidence="7" type="ORF">ACFQ4H_05185</name>
</gene>
<dbReference type="EMBL" id="JBHTMP010000005">
    <property type="protein sequence ID" value="MFD1320483.1"/>
    <property type="molecule type" value="Genomic_DNA"/>
</dbReference>
<dbReference type="Proteomes" id="UP001597260">
    <property type="component" value="Unassembled WGS sequence"/>
</dbReference>
<feature type="domain" description="Cyclic nucleotide-binding" evidence="5">
    <location>
        <begin position="20"/>
        <end position="123"/>
    </location>
</feature>
<comment type="caution">
    <text evidence="7">The sequence shown here is derived from an EMBL/GenBank/DDBJ whole genome shotgun (WGS) entry which is preliminary data.</text>
</comment>
<sequence length="236" mass="26083">MSVSDNRKESKHSRWPPNSFVGRLGPIEQNALLRLGGREEFRDSRRLLRQGDRGRNLLLLTSGNVEVVATAAGRRPRRLGLRTTGDLVGEISYLDSQPRSASVIAIGTVTALNISYKAFDLFLAQHPAAHRPFARILADRLRAADVRPVESGQRVEIRVAAALCELDTTTRSDGTAVVLITQRELARLVGASQISTHRALRKFSDQGYITTGHRSIAIRDIDGLIRCAQRLPPYIT</sequence>
<dbReference type="PANTHER" id="PTHR24567">
    <property type="entry name" value="CRP FAMILY TRANSCRIPTIONAL REGULATORY PROTEIN"/>
    <property type="match status" value="1"/>
</dbReference>
<dbReference type="InterPro" id="IPR036390">
    <property type="entry name" value="WH_DNA-bd_sf"/>
</dbReference>
<dbReference type="Pfam" id="PF13545">
    <property type="entry name" value="HTH_Crp_2"/>
    <property type="match status" value="1"/>
</dbReference>
<dbReference type="SUPFAM" id="SSF46785">
    <property type="entry name" value="Winged helix' DNA-binding domain"/>
    <property type="match status" value="1"/>
</dbReference>
<dbReference type="InterPro" id="IPR000595">
    <property type="entry name" value="cNMP-bd_dom"/>
</dbReference>
<reference evidence="8" key="1">
    <citation type="journal article" date="2019" name="Int. J. Syst. Evol. Microbiol.">
        <title>The Global Catalogue of Microorganisms (GCM) 10K type strain sequencing project: providing services to taxonomists for standard genome sequencing and annotation.</title>
        <authorList>
            <consortium name="The Broad Institute Genomics Platform"/>
            <consortium name="The Broad Institute Genome Sequencing Center for Infectious Disease"/>
            <person name="Wu L."/>
            <person name="Ma J."/>
        </authorList>
    </citation>
    <scope>NUCLEOTIDE SEQUENCE [LARGE SCALE GENOMIC DNA]</scope>
    <source>
        <strain evidence="8">JCM 31037</strain>
    </source>
</reference>
<feature type="region of interest" description="Disordered" evidence="4">
    <location>
        <begin position="1"/>
        <end position="22"/>
    </location>
</feature>
<name>A0ABW3YBL3_9ACTN</name>
<dbReference type="RefSeq" id="WP_377567510.1">
    <property type="nucleotide sequence ID" value="NZ_JBHTMP010000005.1"/>
</dbReference>
<evidence type="ECO:0000256" key="3">
    <source>
        <dbReference type="ARBA" id="ARBA00023163"/>
    </source>
</evidence>
<organism evidence="7 8">
    <name type="scientific">Micromonospora sonneratiae</name>
    <dbReference type="NCBI Taxonomy" id="1184706"/>
    <lineage>
        <taxon>Bacteria</taxon>
        <taxon>Bacillati</taxon>
        <taxon>Actinomycetota</taxon>
        <taxon>Actinomycetes</taxon>
        <taxon>Micromonosporales</taxon>
        <taxon>Micromonosporaceae</taxon>
        <taxon>Micromonospora</taxon>
    </lineage>
</organism>
<dbReference type="Gene3D" id="2.60.120.10">
    <property type="entry name" value="Jelly Rolls"/>
    <property type="match status" value="1"/>
</dbReference>
<evidence type="ECO:0000256" key="2">
    <source>
        <dbReference type="ARBA" id="ARBA00023125"/>
    </source>
</evidence>
<proteinExistence type="predicted"/>
<dbReference type="InterPro" id="IPR050397">
    <property type="entry name" value="Env_Response_Regulators"/>
</dbReference>
<protein>
    <submittedName>
        <fullName evidence="7">Crp/Fnr family transcriptional regulator</fullName>
    </submittedName>
</protein>
<evidence type="ECO:0000259" key="5">
    <source>
        <dbReference type="PROSITE" id="PS50042"/>
    </source>
</evidence>
<dbReference type="SMART" id="SM00100">
    <property type="entry name" value="cNMP"/>
    <property type="match status" value="1"/>
</dbReference>
<dbReference type="InterPro" id="IPR036388">
    <property type="entry name" value="WH-like_DNA-bd_sf"/>
</dbReference>
<evidence type="ECO:0000256" key="1">
    <source>
        <dbReference type="ARBA" id="ARBA00023015"/>
    </source>
</evidence>
<dbReference type="Pfam" id="PF00027">
    <property type="entry name" value="cNMP_binding"/>
    <property type="match status" value="1"/>
</dbReference>
<keyword evidence="8" id="KW-1185">Reference proteome</keyword>
<dbReference type="SUPFAM" id="SSF51206">
    <property type="entry name" value="cAMP-binding domain-like"/>
    <property type="match status" value="1"/>
</dbReference>
<accession>A0ABW3YBL3</accession>
<dbReference type="PROSITE" id="PS51063">
    <property type="entry name" value="HTH_CRP_2"/>
    <property type="match status" value="1"/>
</dbReference>
<evidence type="ECO:0000313" key="8">
    <source>
        <dbReference type="Proteomes" id="UP001597260"/>
    </source>
</evidence>
<dbReference type="PROSITE" id="PS50042">
    <property type="entry name" value="CNMP_BINDING_3"/>
    <property type="match status" value="1"/>
</dbReference>
<dbReference type="SMART" id="SM00419">
    <property type="entry name" value="HTH_CRP"/>
    <property type="match status" value="1"/>
</dbReference>
<dbReference type="Gene3D" id="1.10.10.10">
    <property type="entry name" value="Winged helix-like DNA-binding domain superfamily/Winged helix DNA-binding domain"/>
    <property type="match status" value="1"/>
</dbReference>
<dbReference type="CDD" id="cd00038">
    <property type="entry name" value="CAP_ED"/>
    <property type="match status" value="1"/>
</dbReference>
<feature type="domain" description="HTH crp-type" evidence="6">
    <location>
        <begin position="153"/>
        <end position="222"/>
    </location>
</feature>
<dbReference type="PANTHER" id="PTHR24567:SF74">
    <property type="entry name" value="HTH-TYPE TRANSCRIPTIONAL REGULATOR ARCR"/>
    <property type="match status" value="1"/>
</dbReference>
<evidence type="ECO:0000313" key="7">
    <source>
        <dbReference type="EMBL" id="MFD1320483.1"/>
    </source>
</evidence>
<keyword evidence="3" id="KW-0804">Transcription</keyword>
<evidence type="ECO:0000259" key="6">
    <source>
        <dbReference type="PROSITE" id="PS51063"/>
    </source>
</evidence>
<keyword evidence="1" id="KW-0805">Transcription regulation</keyword>
<evidence type="ECO:0000256" key="4">
    <source>
        <dbReference type="SAM" id="MobiDB-lite"/>
    </source>
</evidence>
<keyword evidence="2" id="KW-0238">DNA-binding</keyword>
<dbReference type="InterPro" id="IPR018490">
    <property type="entry name" value="cNMP-bd_dom_sf"/>
</dbReference>
<dbReference type="InterPro" id="IPR014710">
    <property type="entry name" value="RmlC-like_jellyroll"/>
</dbReference>
<dbReference type="InterPro" id="IPR012318">
    <property type="entry name" value="HTH_CRP"/>
</dbReference>